<dbReference type="GO" id="GO:0005524">
    <property type="term" value="F:ATP binding"/>
    <property type="evidence" value="ECO:0007669"/>
    <property type="project" value="UniProtKB-KW"/>
</dbReference>
<dbReference type="Proteomes" id="UP001144036">
    <property type="component" value="Unassembled WGS sequence"/>
</dbReference>
<dbReference type="InterPro" id="IPR003594">
    <property type="entry name" value="HATPase_dom"/>
</dbReference>
<dbReference type="PANTHER" id="PTHR35526">
    <property type="entry name" value="ANTI-SIGMA-F FACTOR RSBW-RELATED"/>
    <property type="match status" value="1"/>
</dbReference>
<keyword evidence="3" id="KW-0547">Nucleotide-binding</keyword>
<keyword evidence="4" id="KW-1185">Reference proteome</keyword>
<accession>A0ABT4SDA0</accession>
<keyword evidence="1" id="KW-0723">Serine/threonine-protein kinase</keyword>
<dbReference type="EMBL" id="JAPNNL010000061">
    <property type="protein sequence ID" value="MDA0635174.1"/>
    <property type="molecule type" value="Genomic_DNA"/>
</dbReference>
<proteinExistence type="predicted"/>
<dbReference type="InterPro" id="IPR050267">
    <property type="entry name" value="Anti-sigma-factor_SerPK"/>
</dbReference>
<gene>
    <name evidence="3" type="ORF">OUY22_17280</name>
</gene>
<keyword evidence="1" id="KW-0808">Transferase</keyword>
<dbReference type="Gene3D" id="3.30.565.10">
    <property type="entry name" value="Histidine kinase-like ATPase, C-terminal domain"/>
    <property type="match status" value="1"/>
</dbReference>
<dbReference type="SUPFAM" id="SSF55874">
    <property type="entry name" value="ATPase domain of HSP90 chaperone/DNA topoisomerase II/histidine kinase"/>
    <property type="match status" value="1"/>
</dbReference>
<dbReference type="RefSeq" id="WP_270156013.1">
    <property type="nucleotide sequence ID" value="NZ_JAPNNL010000061.1"/>
</dbReference>
<dbReference type="Pfam" id="PF13581">
    <property type="entry name" value="HATPase_c_2"/>
    <property type="match status" value="1"/>
</dbReference>
<protein>
    <submittedName>
        <fullName evidence="3">ATP-binding protein</fullName>
    </submittedName>
</protein>
<dbReference type="CDD" id="cd16936">
    <property type="entry name" value="HATPase_RsbW-like"/>
    <property type="match status" value="1"/>
</dbReference>
<evidence type="ECO:0000313" key="4">
    <source>
        <dbReference type="Proteomes" id="UP001144036"/>
    </source>
</evidence>
<keyword evidence="1" id="KW-0418">Kinase</keyword>
<evidence type="ECO:0000256" key="1">
    <source>
        <dbReference type="ARBA" id="ARBA00022527"/>
    </source>
</evidence>
<comment type="caution">
    <text evidence="3">The sequence shown here is derived from an EMBL/GenBank/DDBJ whole genome shotgun (WGS) entry which is preliminary data.</text>
</comment>
<reference evidence="3" key="1">
    <citation type="submission" date="2022-11" db="EMBL/GenBank/DDBJ databases">
        <title>Nonomuraea corallina sp. nov., a new species of the genus Nonomuraea isolated from sea side sediment in Thai sea.</title>
        <authorList>
            <person name="Ngamcharungchit C."/>
            <person name="Matsumoto A."/>
            <person name="Suriyachadkun C."/>
            <person name="Panbangred W."/>
            <person name="Inahashi Y."/>
            <person name="Intra B."/>
        </authorList>
    </citation>
    <scope>NUCLEOTIDE SEQUENCE</scope>
    <source>
        <strain evidence="3">MCN248</strain>
    </source>
</reference>
<dbReference type="InterPro" id="IPR036890">
    <property type="entry name" value="HATPase_C_sf"/>
</dbReference>
<organism evidence="3 4">
    <name type="scientific">Nonomuraea corallina</name>
    <dbReference type="NCBI Taxonomy" id="2989783"/>
    <lineage>
        <taxon>Bacteria</taxon>
        <taxon>Bacillati</taxon>
        <taxon>Actinomycetota</taxon>
        <taxon>Actinomycetes</taxon>
        <taxon>Streptosporangiales</taxon>
        <taxon>Streptosporangiaceae</taxon>
        <taxon>Nonomuraea</taxon>
    </lineage>
</organism>
<keyword evidence="3" id="KW-0067">ATP-binding</keyword>
<sequence>MSVASPATWRNYTELPVHPLSVSLARKHVAHVLRKWGREPLIDDAELVISELVTNGIEASDPSEEEVAVYGPLAGAYRRVRVGLHQTDAGIVLEVWDCSRRPPKLRCPEAEALSGRGLYMVNAVATSWGYRWPRTGGKVVWVLLEESS</sequence>
<dbReference type="PANTHER" id="PTHR35526:SF3">
    <property type="entry name" value="ANTI-SIGMA-F FACTOR RSBW"/>
    <property type="match status" value="1"/>
</dbReference>
<feature type="domain" description="Histidine kinase/HSP90-like ATPase" evidence="2">
    <location>
        <begin position="18"/>
        <end position="142"/>
    </location>
</feature>
<name>A0ABT4SDA0_9ACTN</name>
<evidence type="ECO:0000313" key="3">
    <source>
        <dbReference type="EMBL" id="MDA0635174.1"/>
    </source>
</evidence>
<evidence type="ECO:0000259" key="2">
    <source>
        <dbReference type="Pfam" id="PF13581"/>
    </source>
</evidence>